<dbReference type="SUPFAM" id="SSF49299">
    <property type="entry name" value="PKD domain"/>
    <property type="match status" value="2"/>
</dbReference>
<sequence>MRKIILFFLLFCALIVSAQTTLSRFNVVVSGNNTLTFSDSSTGSPTTFAWEFVGGNPTTSTSPNPVVTYATPGSYTAKLTVSNSFGSSFSTRTVKITTGNIIDLSTGRNDDGTLMPEIGAVDTDWTYTSPTGAISTPITRHANVSGWSSASTGGVAGITRWITGNNMIYGDHYYASKEFEIPEGVTTAVLNLRTLSFVRSWTYLVKKNTNGTESETLITNTVWQNDGARGWLNSRNPEVINYPLAAGKYFIKVKVFTNNSGQRQATDTNANVNFGNAIVISPIAEFSATPTSAFVGNNVQFTNMSQGTPASLLWKFEDGANVLTSTNNDPAVAFSTVGNHYAELNADHGNSLLSSLRINNYIQTVTQDTPVVAVTQPSCGISSGAITVTSPTSGVTYSFDNGVTFQSSNTLSGLSSGTYVVKVKNENGIVSAATNVVINPAPTVPETPIFNITQPTCDINTGSVTVTSPASGVEYSFDGGVTYQTSSTKTGLSAGNYTIVIKNTDGCMTSAAVVINSINCLDWTKAPNSYIFTGKDKNGNNVDGLYIPVNKAYAMWKNGKYMGDVNSLLTGVQTPSVYWEDVSGLIKSISIEPGATTEQSRIKIEIDKAKGKGNAVVALHIGNGTTNDNVYWSWHVWVTDMPGLSGEATTGMDYKYDNITPFVPKFMDRNLGATSNTFLGNEWAKSNGLYYQWGRKDPFPSLANKDGSYYEISTLKLGNVNNAAYPGNKIQKINRTSNDIKDNLRYAVENPLTLVERINLQSGSLDSWFSNSIYEVNNTKYYDLWGDNYEGYLEDKIPGDTGFKGYQLKSAYDPCPCNYRVPSFKGSAAKSKFSVWGRNSDNNDDATDLILNPNGNTTTNNLFPGIKIYPGLGVDFTSVPGRNLGKMSLAGKIYANGANRTYPSNNFADVASEVDSWSASLGFLGARFLGVVNDYARLDVNPTFGLYQIIHSSGTSSGINTYGKTVRCIEDPNKELIADFATDFFSTGQLNYTTGIDNPNAYMIADNQTSHSIPMNKAFAIYNQYLSNHGWPVGSFTTSVMWTSNKTLIKKVSLTGQDENGNITVEFGAGNPKGNAVVALKDGQGKVIWSWHIWAPETAPVALAPYTTESVLPNASNLVNPTKSGLPPLTTEFMDRNLGALQAFPDLSASPTAVEAQQIQKSGGMLYQWGRKDPIPAFFNPVNFGNSISGSGDDRYSVYLETGKDANGNSLYALSVDYFAHKTSTYSIPYTTYSNANVVLTEPRHEQIRKVLKYSVENPFKLLYNSSFTPVTGTRENQIDWISNQSGLFADRWGHGTKKSPFDPCPEGWRVPDVSFPYLMGNTNELIQDGQYGSSPWYFGDILRGNKPQSGTSAPLYPRYGLNQSVGYPIGGTNTLKYDGIEILRNSENKRYGWVFKNAQYNIGNFPATGYRALYNNPNMDQIGFSTAVWTASLGDQLYGRAFALEINTSTLKSGIGIIPQGAIPCRCAKIKYDANGKEIGRYDPDAIPVTPGSSMKASNVFSKAEILEKEKENKIVLFPNPVKDVLYIKTTENKDYYYQIYNASGQLVKAGKFENTQTSVSSLVQGVYLVRINNSEALVKIIKN</sequence>
<evidence type="ECO:0000313" key="4">
    <source>
        <dbReference type="EMBL" id="SKB81506.1"/>
    </source>
</evidence>
<dbReference type="Pfam" id="PF18911">
    <property type="entry name" value="PKD_4"/>
    <property type="match status" value="1"/>
</dbReference>
<dbReference type="Pfam" id="PF18962">
    <property type="entry name" value="Por_Secre_tail"/>
    <property type="match status" value="1"/>
</dbReference>
<dbReference type="InterPro" id="IPR022409">
    <property type="entry name" value="PKD/Chitinase_dom"/>
</dbReference>
<reference evidence="4 5" key="1">
    <citation type="submission" date="2017-02" db="EMBL/GenBank/DDBJ databases">
        <authorList>
            <person name="Varghese N."/>
            <person name="Submissions S."/>
        </authorList>
    </citation>
    <scope>NUCLEOTIDE SEQUENCE [LARGE SCALE GENOMIC DNA]</scope>
    <source>
        <strain evidence="4 5">DSM 16775</strain>
    </source>
</reference>
<dbReference type="Proteomes" id="UP000190669">
    <property type="component" value="Unassembled WGS sequence"/>
</dbReference>
<evidence type="ECO:0000256" key="1">
    <source>
        <dbReference type="ARBA" id="ARBA00022729"/>
    </source>
</evidence>
<accession>A0ABY1L9M6</accession>
<dbReference type="SMART" id="SM00089">
    <property type="entry name" value="PKD"/>
    <property type="match status" value="2"/>
</dbReference>
<dbReference type="InterPro" id="IPR013783">
    <property type="entry name" value="Ig-like_fold"/>
</dbReference>
<keyword evidence="5" id="KW-1185">Reference proteome</keyword>
<dbReference type="InterPro" id="IPR035986">
    <property type="entry name" value="PKD_dom_sf"/>
</dbReference>
<dbReference type="InterPro" id="IPR000601">
    <property type="entry name" value="PKD_dom"/>
</dbReference>
<keyword evidence="1 2" id="KW-0732">Signal</keyword>
<dbReference type="NCBIfam" id="TIGR04183">
    <property type="entry name" value="Por_Secre_tail"/>
    <property type="match status" value="1"/>
</dbReference>
<gene>
    <name evidence="4" type="ORF">SAMN05421800_109123</name>
</gene>
<feature type="domain" description="PKD" evidence="3">
    <location>
        <begin position="282"/>
        <end position="369"/>
    </location>
</feature>
<dbReference type="PROSITE" id="PS50093">
    <property type="entry name" value="PKD"/>
    <property type="match status" value="2"/>
</dbReference>
<dbReference type="RefSeq" id="WP_079465560.1">
    <property type="nucleotide sequence ID" value="NZ_CP033934.1"/>
</dbReference>
<dbReference type="InterPro" id="IPR026444">
    <property type="entry name" value="Secre_tail"/>
</dbReference>
<feature type="chain" id="PRO_5047507614" evidence="2">
    <location>
        <begin position="19"/>
        <end position="1585"/>
    </location>
</feature>
<feature type="domain" description="PKD" evidence="3">
    <location>
        <begin position="34"/>
        <end position="97"/>
    </location>
</feature>
<feature type="signal peptide" evidence="2">
    <location>
        <begin position="1"/>
        <end position="18"/>
    </location>
</feature>
<dbReference type="Gene3D" id="2.60.40.10">
    <property type="entry name" value="Immunoglobulins"/>
    <property type="match status" value="2"/>
</dbReference>
<comment type="caution">
    <text evidence="4">The sequence shown here is derived from an EMBL/GenBank/DDBJ whole genome shotgun (WGS) entry which is preliminary data.</text>
</comment>
<proteinExistence type="predicted"/>
<dbReference type="EMBL" id="FUZE01000009">
    <property type="protein sequence ID" value="SKB81506.1"/>
    <property type="molecule type" value="Genomic_DNA"/>
</dbReference>
<dbReference type="CDD" id="cd00146">
    <property type="entry name" value="PKD"/>
    <property type="match status" value="1"/>
</dbReference>
<dbReference type="Pfam" id="PF00801">
    <property type="entry name" value="PKD"/>
    <property type="match status" value="1"/>
</dbReference>
<evidence type="ECO:0000259" key="3">
    <source>
        <dbReference type="PROSITE" id="PS50093"/>
    </source>
</evidence>
<evidence type="ECO:0000256" key="2">
    <source>
        <dbReference type="SAM" id="SignalP"/>
    </source>
</evidence>
<protein>
    <submittedName>
        <fullName evidence="4">Por secretion system C-terminal sorting domain-containing protein</fullName>
    </submittedName>
</protein>
<evidence type="ECO:0000313" key="5">
    <source>
        <dbReference type="Proteomes" id="UP000190669"/>
    </source>
</evidence>
<organism evidence="4 5">
    <name type="scientific">Chryseobacterium balustinum</name>
    <dbReference type="NCBI Taxonomy" id="246"/>
    <lineage>
        <taxon>Bacteria</taxon>
        <taxon>Pseudomonadati</taxon>
        <taxon>Bacteroidota</taxon>
        <taxon>Flavobacteriia</taxon>
        <taxon>Flavobacteriales</taxon>
        <taxon>Weeksellaceae</taxon>
        <taxon>Chryseobacterium group</taxon>
        <taxon>Chryseobacterium</taxon>
    </lineage>
</organism>
<name>A0ABY1L9M6_9FLAO</name>